<feature type="region of interest" description="Disordered" evidence="1">
    <location>
        <begin position="189"/>
        <end position="278"/>
    </location>
</feature>
<feature type="region of interest" description="Disordered" evidence="1">
    <location>
        <begin position="299"/>
        <end position="324"/>
    </location>
</feature>
<dbReference type="Proteomes" id="UP001596258">
    <property type="component" value="Unassembled WGS sequence"/>
</dbReference>
<dbReference type="InterPro" id="IPR026906">
    <property type="entry name" value="LRR_5"/>
</dbReference>
<comment type="caution">
    <text evidence="2">The sequence shown here is derived from an EMBL/GenBank/DDBJ whole genome shotgun (WGS) entry which is preliminary data.</text>
</comment>
<dbReference type="EMBL" id="JBHSSO010000002">
    <property type="protein sequence ID" value="MFC6288693.1"/>
    <property type="molecule type" value="Genomic_DNA"/>
</dbReference>
<feature type="compositionally biased region" description="Low complexity" evidence="1">
    <location>
        <begin position="208"/>
        <end position="221"/>
    </location>
</feature>
<name>A0ABW1U691_9LACO</name>
<feature type="compositionally biased region" description="Polar residues" evidence="1">
    <location>
        <begin position="222"/>
        <end position="242"/>
    </location>
</feature>
<evidence type="ECO:0000313" key="3">
    <source>
        <dbReference type="Proteomes" id="UP001596258"/>
    </source>
</evidence>
<keyword evidence="3" id="KW-1185">Reference proteome</keyword>
<organism evidence="2 3">
    <name type="scientific">Levilactobacillus angrenensis</name>
    <dbReference type="NCBI Taxonomy" id="2486020"/>
    <lineage>
        <taxon>Bacteria</taxon>
        <taxon>Bacillati</taxon>
        <taxon>Bacillota</taxon>
        <taxon>Bacilli</taxon>
        <taxon>Lactobacillales</taxon>
        <taxon>Lactobacillaceae</taxon>
        <taxon>Levilactobacillus</taxon>
    </lineage>
</organism>
<feature type="compositionally biased region" description="Polar residues" evidence="1">
    <location>
        <begin position="251"/>
        <end position="276"/>
    </location>
</feature>
<sequence>MALTLGDEQAQLDTIGTAAFASNQLAGDLVIPNKVTSIGNSAFKSNFLTGVESKGSIGSVVDYAFADNQLSLANIKITVDNNKLGDDAFASQTSPLTVGVGISGRWLTGVRAAIEKLIPKDTLKLGTTLVFTRNGSELTYDNQTDQLELPEGFNSYLDNLTVALASSGTTGTATDHTGNYSNSSLTLTWSIPNGGSTPADPESTPIHSASSNSQQPAQSDQLTNPAQPHQQVRPSRSKSAGNKSLRRSPRTTKTSQSRQDQRQATTGHQHQDSQPVVQRRRQGFTHNVALTAPAVNWQYRSGDRPLTPTKKQATKPQPNWQQPSCPRPVNTTQFGKFWGSACY</sequence>
<proteinExistence type="predicted"/>
<dbReference type="InterPro" id="IPR032675">
    <property type="entry name" value="LRR_dom_sf"/>
</dbReference>
<evidence type="ECO:0000313" key="2">
    <source>
        <dbReference type="EMBL" id="MFC6288693.1"/>
    </source>
</evidence>
<gene>
    <name evidence="2" type="ORF">ACFP1M_00520</name>
</gene>
<reference evidence="3" key="1">
    <citation type="journal article" date="2019" name="Int. J. Syst. Evol. Microbiol.">
        <title>The Global Catalogue of Microorganisms (GCM) 10K type strain sequencing project: providing services to taxonomists for standard genome sequencing and annotation.</title>
        <authorList>
            <consortium name="The Broad Institute Genomics Platform"/>
            <consortium name="The Broad Institute Genome Sequencing Center for Infectious Disease"/>
            <person name="Wu L."/>
            <person name="Ma J."/>
        </authorList>
    </citation>
    <scope>NUCLEOTIDE SEQUENCE [LARGE SCALE GENOMIC DNA]</scope>
    <source>
        <strain evidence="3">CCM 8893</strain>
    </source>
</reference>
<dbReference type="RefSeq" id="WP_164505613.1">
    <property type="nucleotide sequence ID" value="NZ_JBHSSO010000002.1"/>
</dbReference>
<dbReference type="Gene3D" id="3.80.10.10">
    <property type="entry name" value="Ribonuclease Inhibitor"/>
    <property type="match status" value="1"/>
</dbReference>
<accession>A0ABW1U691</accession>
<evidence type="ECO:0000256" key="1">
    <source>
        <dbReference type="SAM" id="MobiDB-lite"/>
    </source>
</evidence>
<protein>
    <submittedName>
        <fullName evidence="2">Leucine-rich repeat protein</fullName>
    </submittedName>
</protein>
<dbReference type="Pfam" id="PF13306">
    <property type="entry name" value="LRR_5"/>
    <property type="match status" value="1"/>
</dbReference>
<feature type="compositionally biased region" description="Polar residues" evidence="1">
    <location>
        <begin position="309"/>
        <end position="324"/>
    </location>
</feature>